<accession>D0UWD2</accession>
<reference evidence="6 7" key="1">
    <citation type="journal article" date="2010" name="J. Bacteriol.">
        <title>Characterization of the replication, transfer, and plasmid/lytic phage cycle of the Streptomyces plasmid-phage pZL12.</title>
        <authorList>
            <person name="Zhong L."/>
            <person name="Cheng Q."/>
            <person name="Tian X."/>
            <person name="Zhao L."/>
            <person name="Qin Z."/>
        </authorList>
    </citation>
    <scope>NUCLEOTIDE SEQUENCE [LARGE SCALE GENOMIC DNA]</scope>
</reference>
<protein>
    <recommendedName>
        <fullName evidence="1">DNA (cytosine-5-)-methyltransferase</fullName>
        <ecNumber evidence="1">2.1.1.37</ecNumber>
    </recommendedName>
</protein>
<feature type="active site" evidence="5">
    <location>
        <position position="68"/>
    </location>
</feature>
<evidence type="ECO:0000313" key="6">
    <source>
        <dbReference type="EMBL" id="ACX71104.1"/>
    </source>
</evidence>
<dbReference type="PRINTS" id="PR00105">
    <property type="entry name" value="C5METTRFRASE"/>
</dbReference>
<dbReference type="GO" id="GO:0003677">
    <property type="term" value="F:DNA binding"/>
    <property type="evidence" value="ECO:0007669"/>
    <property type="project" value="TreeGrafter"/>
</dbReference>
<dbReference type="InterPro" id="IPR001525">
    <property type="entry name" value="C5_MeTfrase"/>
</dbReference>
<dbReference type="GO" id="GO:0032259">
    <property type="term" value="P:methylation"/>
    <property type="evidence" value="ECO:0007669"/>
    <property type="project" value="UniProtKB-KW"/>
</dbReference>
<evidence type="ECO:0000256" key="5">
    <source>
        <dbReference type="PROSITE-ProRule" id="PRU01016"/>
    </source>
</evidence>
<keyword evidence="3 5" id="KW-0808">Transferase</keyword>
<dbReference type="InterPro" id="IPR050390">
    <property type="entry name" value="C5-Methyltransferase"/>
</dbReference>
<dbReference type="PANTHER" id="PTHR10629">
    <property type="entry name" value="CYTOSINE-SPECIFIC METHYLTRANSFERASE"/>
    <property type="match status" value="1"/>
</dbReference>
<name>D0UWD2_9CAUD</name>
<keyword evidence="4 5" id="KW-0949">S-adenosyl-L-methionine</keyword>
<dbReference type="Gene3D" id="3.40.50.150">
    <property type="entry name" value="Vaccinia Virus protein VP39"/>
    <property type="match status" value="1"/>
</dbReference>
<dbReference type="Pfam" id="PF00145">
    <property type="entry name" value="DNA_methylase"/>
    <property type="match status" value="2"/>
</dbReference>
<dbReference type="EC" id="2.1.1.37" evidence="1"/>
<evidence type="ECO:0000256" key="2">
    <source>
        <dbReference type="ARBA" id="ARBA00022603"/>
    </source>
</evidence>
<keyword evidence="7" id="KW-1185">Reference proteome</keyword>
<dbReference type="GO" id="GO:0044027">
    <property type="term" value="P:negative regulation of gene expression via chromosomal CpG island methylation"/>
    <property type="evidence" value="ECO:0007669"/>
    <property type="project" value="TreeGrafter"/>
</dbReference>
<sequence>MILDLFAGPGGWDVAATRLGLDVIGIEHDHSACETRRAAGLATIEGDVRSYGVADFPAAQRLIGSPPCQSFSVAGKGRGRAALDTVLHLADELAARRDISRALADMDDERTGLVLEPLRWALEALDAGRPFETVALEQVPTVLPVWEAFAVILRTQGYSVVTGRLSAEEYGTPQTRSRAFLAATLTGDARFPEPTHRRYRKTGQQQEELGLLPWVSMANAIGWGMTARPALTIAVGTAAGGPDPSCVGGSGARATLYGERDAGRWIACTRLIDAHDLPADRGGRRDTIRLSHQDAAVLQSFPADYPWQGTKTKRFEQIGNAVPPFLAAHVLAANLGVPMPAPAAQAAA</sequence>
<keyword evidence="2 5" id="KW-0489">Methyltransferase</keyword>
<dbReference type="REBASE" id="22368">
    <property type="entry name" value="M1.SspZLORF27P"/>
</dbReference>
<gene>
    <name evidence="6" type="ORF">pZL12.27c</name>
</gene>
<evidence type="ECO:0000256" key="4">
    <source>
        <dbReference type="ARBA" id="ARBA00022691"/>
    </source>
</evidence>
<dbReference type="EMBL" id="GQ919031">
    <property type="protein sequence ID" value="ACX71104.1"/>
    <property type="molecule type" value="Genomic_DNA"/>
</dbReference>
<dbReference type="PANTHER" id="PTHR10629:SF52">
    <property type="entry name" value="DNA (CYTOSINE-5)-METHYLTRANSFERASE 1"/>
    <property type="match status" value="1"/>
</dbReference>
<dbReference type="GO" id="GO:0003886">
    <property type="term" value="F:DNA (cytosine-5-)-methyltransferase activity"/>
    <property type="evidence" value="ECO:0007669"/>
    <property type="project" value="UniProtKB-EC"/>
</dbReference>
<evidence type="ECO:0000256" key="1">
    <source>
        <dbReference type="ARBA" id="ARBA00011975"/>
    </source>
</evidence>
<dbReference type="Proteomes" id="UP000298310">
    <property type="component" value="Segment"/>
</dbReference>
<organism evidence="6 7">
    <name type="scientific">Streptomyces phage ZL12</name>
    <dbReference type="NCBI Taxonomy" id="2570911"/>
    <lineage>
        <taxon>Viruses</taxon>
        <taxon>Duplodnaviria</taxon>
        <taxon>Heunggongvirae</taxon>
        <taxon>Uroviricota</taxon>
        <taxon>Caudoviricetes</taxon>
        <taxon>Fuzanglongvirus</taxon>
        <taxon>Fuzanglongvirus ZL12</taxon>
    </lineage>
</organism>
<evidence type="ECO:0000256" key="3">
    <source>
        <dbReference type="ARBA" id="ARBA00022679"/>
    </source>
</evidence>
<dbReference type="PROSITE" id="PS51679">
    <property type="entry name" value="SAM_MT_C5"/>
    <property type="match status" value="1"/>
</dbReference>
<dbReference type="SUPFAM" id="SSF53335">
    <property type="entry name" value="S-adenosyl-L-methionine-dependent methyltransferases"/>
    <property type="match status" value="1"/>
</dbReference>
<comment type="similarity">
    <text evidence="5">Belongs to the class I-like SAM-binding methyltransferase superfamily. C5-methyltransferase family.</text>
</comment>
<proteinExistence type="inferred from homology"/>
<evidence type="ECO:0000313" key="7">
    <source>
        <dbReference type="Proteomes" id="UP000298310"/>
    </source>
</evidence>
<dbReference type="KEGG" id="vg:80142643"/>
<dbReference type="InterPro" id="IPR029063">
    <property type="entry name" value="SAM-dependent_MTases_sf"/>
</dbReference>
<dbReference type="Gene3D" id="3.90.120.10">
    <property type="entry name" value="DNA Methylase, subunit A, domain 2"/>
    <property type="match status" value="1"/>
</dbReference>